<sequence length="60" mass="6623">MDPSKTADAYRAARRAGDDTRCKQIVKEVTDRYATRTTDGSELRALQKANLDTPLAKPQG</sequence>
<proteinExistence type="predicted"/>
<dbReference type="Proteomes" id="UP001501752">
    <property type="component" value="Unassembled WGS sequence"/>
</dbReference>
<gene>
    <name evidence="1" type="ORF">GCM10023235_50560</name>
</gene>
<protein>
    <submittedName>
        <fullName evidence="1">Uncharacterized protein</fullName>
    </submittedName>
</protein>
<comment type="caution">
    <text evidence="1">The sequence shown here is derived from an EMBL/GenBank/DDBJ whole genome shotgun (WGS) entry which is preliminary data.</text>
</comment>
<name>A0ABP9E1W5_9ACTN</name>
<dbReference type="RefSeq" id="WP_345699159.1">
    <property type="nucleotide sequence ID" value="NZ_BAABIS010000001.1"/>
</dbReference>
<evidence type="ECO:0000313" key="2">
    <source>
        <dbReference type="Proteomes" id="UP001501752"/>
    </source>
</evidence>
<keyword evidence="2" id="KW-1185">Reference proteome</keyword>
<reference evidence="2" key="1">
    <citation type="journal article" date="2019" name="Int. J. Syst. Evol. Microbiol.">
        <title>The Global Catalogue of Microorganisms (GCM) 10K type strain sequencing project: providing services to taxonomists for standard genome sequencing and annotation.</title>
        <authorList>
            <consortium name="The Broad Institute Genomics Platform"/>
            <consortium name="The Broad Institute Genome Sequencing Center for Infectious Disease"/>
            <person name="Wu L."/>
            <person name="Ma J."/>
        </authorList>
    </citation>
    <scope>NUCLEOTIDE SEQUENCE [LARGE SCALE GENOMIC DNA]</scope>
    <source>
        <strain evidence="2">JCM 13006</strain>
    </source>
</reference>
<evidence type="ECO:0000313" key="1">
    <source>
        <dbReference type="EMBL" id="GAA4866067.1"/>
    </source>
</evidence>
<organism evidence="1 2">
    <name type="scientific">Kitasatospora terrestris</name>
    <dbReference type="NCBI Taxonomy" id="258051"/>
    <lineage>
        <taxon>Bacteria</taxon>
        <taxon>Bacillati</taxon>
        <taxon>Actinomycetota</taxon>
        <taxon>Actinomycetes</taxon>
        <taxon>Kitasatosporales</taxon>
        <taxon>Streptomycetaceae</taxon>
        <taxon>Kitasatospora</taxon>
    </lineage>
</organism>
<accession>A0ABP9E1W5</accession>
<dbReference type="EMBL" id="BAABIS010000001">
    <property type="protein sequence ID" value="GAA4866067.1"/>
    <property type="molecule type" value="Genomic_DNA"/>
</dbReference>